<accession>A0A919KZG3</accession>
<sequence length="161" mass="17464">MRTLFLTNVLNGDWLRDVLDGDRIGTYDGCAEASRFAGLNDAGQVQCARLSDGRWGFHVKVTSNKPMGRSILPGTENKHANASATAVVQPRCRFEPNLDDDGSSPSPLPENVGGTPGGDDDDKKPSPGKIACDDRDWQIDPDHLDLLPDMADLFTVRLAED</sequence>
<dbReference type="RefSeq" id="WP_229924617.1">
    <property type="nucleotide sequence ID" value="NZ_BNCD01000006.1"/>
</dbReference>
<organism evidence="2 3">
    <name type="scientific">Streptomyces sulfonofaciens</name>
    <dbReference type="NCBI Taxonomy" id="68272"/>
    <lineage>
        <taxon>Bacteria</taxon>
        <taxon>Bacillati</taxon>
        <taxon>Actinomycetota</taxon>
        <taxon>Actinomycetes</taxon>
        <taxon>Kitasatosporales</taxon>
        <taxon>Streptomycetaceae</taxon>
        <taxon>Streptomyces</taxon>
    </lineage>
</organism>
<gene>
    <name evidence="2" type="ORF">GCM10018793_25270</name>
</gene>
<proteinExistence type="predicted"/>
<evidence type="ECO:0000313" key="2">
    <source>
        <dbReference type="EMBL" id="GHH77366.1"/>
    </source>
</evidence>
<reference evidence="2" key="1">
    <citation type="journal article" date="2014" name="Int. J. Syst. Evol. Microbiol.">
        <title>Complete genome sequence of Corynebacterium casei LMG S-19264T (=DSM 44701T), isolated from a smear-ripened cheese.</title>
        <authorList>
            <consortium name="US DOE Joint Genome Institute (JGI-PGF)"/>
            <person name="Walter F."/>
            <person name="Albersmeier A."/>
            <person name="Kalinowski J."/>
            <person name="Ruckert C."/>
        </authorList>
    </citation>
    <scope>NUCLEOTIDE SEQUENCE</scope>
    <source>
        <strain evidence="2">JCM 5069</strain>
    </source>
</reference>
<dbReference type="Proteomes" id="UP000603708">
    <property type="component" value="Unassembled WGS sequence"/>
</dbReference>
<evidence type="ECO:0000256" key="1">
    <source>
        <dbReference type="SAM" id="MobiDB-lite"/>
    </source>
</evidence>
<evidence type="ECO:0000313" key="3">
    <source>
        <dbReference type="Proteomes" id="UP000603708"/>
    </source>
</evidence>
<protein>
    <submittedName>
        <fullName evidence="2">Uncharacterized protein</fullName>
    </submittedName>
</protein>
<dbReference type="EMBL" id="BNCD01000006">
    <property type="protein sequence ID" value="GHH77366.1"/>
    <property type="molecule type" value="Genomic_DNA"/>
</dbReference>
<feature type="compositionally biased region" description="Basic and acidic residues" evidence="1">
    <location>
        <begin position="121"/>
        <end position="136"/>
    </location>
</feature>
<feature type="region of interest" description="Disordered" evidence="1">
    <location>
        <begin position="66"/>
        <end position="136"/>
    </location>
</feature>
<name>A0A919KZG3_9ACTN</name>
<keyword evidence="3" id="KW-1185">Reference proteome</keyword>
<dbReference type="AlphaFoldDB" id="A0A919KZG3"/>
<reference evidence="2" key="2">
    <citation type="submission" date="2020-09" db="EMBL/GenBank/DDBJ databases">
        <authorList>
            <person name="Sun Q."/>
            <person name="Ohkuma M."/>
        </authorList>
    </citation>
    <scope>NUCLEOTIDE SEQUENCE</scope>
    <source>
        <strain evidence="2">JCM 5069</strain>
    </source>
</reference>
<comment type="caution">
    <text evidence="2">The sequence shown here is derived from an EMBL/GenBank/DDBJ whole genome shotgun (WGS) entry which is preliminary data.</text>
</comment>